<organism evidence="3 4">
    <name type="scientific">Amycolatopsis cihanbeyliensis</name>
    <dbReference type="NCBI Taxonomy" id="1128664"/>
    <lineage>
        <taxon>Bacteria</taxon>
        <taxon>Bacillati</taxon>
        <taxon>Actinomycetota</taxon>
        <taxon>Actinomycetes</taxon>
        <taxon>Pseudonocardiales</taxon>
        <taxon>Pseudonocardiaceae</taxon>
        <taxon>Amycolatopsis</taxon>
    </lineage>
</organism>
<accession>A0A542DRY2</accession>
<dbReference type="RefSeq" id="WP_142001323.1">
    <property type="nucleotide sequence ID" value="NZ_VFML01000001.1"/>
</dbReference>
<sequence>MLAAPPIRLYLAIEYGVLFFGLVVLYTLLFQGTSPIPVLLVLGAAVVVYLLRSPTFDRSSLWRPDALPGQLRSIGLLWGVTAVGAGVAVAVARPDLLLSLPREDPLTWALVMVLYPLASVYPQELIFRAFLFQRYAPVFGEGHGMVGASAAAFGFVHLPFGNWIAIVLSLAGGWIFASRYQRTRSLLTVSFEHALYGMLIFTIGLGLYFFHGAVRG</sequence>
<feature type="transmembrane region" description="Helical" evidence="1">
    <location>
        <begin position="73"/>
        <end position="93"/>
    </location>
</feature>
<dbReference type="InterPro" id="IPR003675">
    <property type="entry name" value="Rce1/LyrA-like_dom"/>
</dbReference>
<dbReference type="Pfam" id="PF02517">
    <property type="entry name" value="Rce1-like"/>
    <property type="match status" value="1"/>
</dbReference>
<feature type="transmembrane region" description="Helical" evidence="1">
    <location>
        <begin position="35"/>
        <end position="52"/>
    </location>
</feature>
<keyword evidence="1" id="KW-0812">Transmembrane</keyword>
<evidence type="ECO:0000256" key="1">
    <source>
        <dbReference type="SAM" id="Phobius"/>
    </source>
</evidence>
<dbReference type="GO" id="GO:0006508">
    <property type="term" value="P:proteolysis"/>
    <property type="evidence" value="ECO:0007669"/>
    <property type="project" value="UniProtKB-KW"/>
</dbReference>
<protein>
    <submittedName>
        <fullName evidence="3">CAAX prenyl protease-like protein</fullName>
    </submittedName>
</protein>
<keyword evidence="4" id="KW-1185">Reference proteome</keyword>
<keyword evidence="3" id="KW-0645">Protease</keyword>
<dbReference type="OrthoDB" id="9805801at2"/>
<keyword evidence="1" id="KW-0472">Membrane</keyword>
<reference evidence="3 4" key="1">
    <citation type="submission" date="2019-06" db="EMBL/GenBank/DDBJ databases">
        <title>Sequencing the genomes of 1000 actinobacteria strains.</title>
        <authorList>
            <person name="Klenk H.-P."/>
        </authorList>
    </citation>
    <scope>NUCLEOTIDE SEQUENCE [LARGE SCALE GENOMIC DNA]</scope>
    <source>
        <strain evidence="3 4">DSM 45679</strain>
    </source>
</reference>
<evidence type="ECO:0000313" key="3">
    <source>
        <dbReference type="EMBL" id="TQJ05849.1"/>
    </source>
</evidence>
<feature type="transmembrane region" description="Helical" evidence="1">
    <location>
        <begin position="7"/>
        <end position="29"/>
    </location>
</feature>
<dbReference type="GO" id="GO:0080120">
    <property type="term" value="P:CAAX-box protein maturation"/>
    <property type="evidence" value="ECO:0007669"/>
    <property type="project" value="UniProtKB-ARBA"/>
</dbReference>
<feature type="transmembrane region" description="Helical" evidence="1">
    <location>
        <begin position="160"/>
        <end position="177"/>
    </location>
</feature>
<proteinExistence type="predicted"/>
<evidence type="ECO:0000313" key="4">
    <source>
        <dbReference type="Proteomes" id="UP000320876"/>
    </source>
</evidence>
<feature type="transmembrane region" description="Helical" evidence="1">
    <location>
        <begin position="105"/>
        <end position="123"/>
    </location>
</feature>
<dbReference type="Proteomes" id="UP000320876">
    <property type="component" value="Unassembled WGS sequence"/>
</dbReference>
<gene>
    <name evidence="3" type="ORF">FB471_5692</name>
</gene>
<dbReference type="AlphaFoldDB" id="A0A542DRY2"/>
<keyword evidence="3" id="KW-0378">Hydrolase</keyword>
<keyword evidence="1" id="KW-1133">Transmembrane helix</keyword>
<feature type="transmembrane region" description="Helical" evidence="1">
    <location>
        <begin position="189"/>
        <end position="210"/>
    </location>
</feature>
<feature type="domain" description="CAAX prenyl protease 2/Lysostaphin resistance protein A-like" evidence="2">
    <location>
        <begin position="107"/>
        <end position="196"/>
    </location>
</feature>
<evidence type="ECO:0000259" key="2">
    <source>
        <dbReference type="Pfam" id="PF02517"/>
    </source>
</evidence>
<name>A0A542DRY2_AMYCI</name>
<comment type="caution">
    <text evidence="3">The sequence shown here is derived from an EMBL/GenBank/DDBJ whole genome shotgun (WGS) entry which is preliminary data.</text>
</comment>
<dbReference type="GO" id="GO:0004175">
    <property type="term" value="F:endopeptidase activity"/>
    <property type="evidence" value="ECO:0007669"/>
    <property type="project" value="UniProtKB-ARBA"/>
</dbReference>
<dbReference type="EMBL" id="VFML01000001">
    <property type="protein sequence ID" value="TQJ05849.1"/>
    <property type="molecule type" value="Genomic_DNA"/>
</dbReference>